<proteinExistence type="predicted"/>
<dbReference type="EMBL" id="KI966454">
    <property type="protein sequence ID" value="EWC43732.1"/>
    <property type="molecule type" value="Genomic_DNA"/>
</dbReference>
<dbReference type="AlphaFoldDB" id="W7HUJ4"/>
<protein>
    <submittedName>
        <fullName evidence="3">Uncharacterized protein</fullName>
    </submittedName>
</protein>
<keyword evidence="2" id="KW-0732">Signal</keyword>
<gene>
    <name evidence="3" type="ORF">DRE_07392</name>
</gene>
<evidence type="ECO:0000256" key="2">
    <source>
        <dbReference type="SAM" id="SignalP"/>
    </source>
</evidence>
<feature type="chain" id="PRO_5004893498" evidence="2">
    <location>
        <begin position="21"/>
        <end position="193"/>
    </location>
</feature>
<reference evidence="3 4" key="1">
    <citation type="submission" date="2013-05" db="EMBL/GenBank/DDBJ databases">
        <title>Drechslerella stenobrocha genome reveals carnivorous origination and mechanical trapping mechanism of predatory fungi.</title>
        <authorList>
            <person name="Liu X."/>
            <person name="Zhang W."/>
            <person name="Liu K."/>
        </authorList>
    </citation>
    <scope>NUCLEOTIDE SEQUENCE [LARGE SCALE GENOMIC DNA]</scope>
    <source>
        <strain evidence="3 4">248</strain>
    </source>
</reference>
<sequence length="193" mass="21120">MHFTTTVLAALAAVSGFVSAAPAEVSDAPVAAGPPSGEPAPVWQDFPPSTDRKFALEIVGSRWNGQYVSFNVRRSPGDNRDQLATPGRSKTPFSINGGYLASESEVRDGRTEWLSLGPAYANIQSTWVSQVSATRGFYWQGDRLTLSNQGKWLVCPYTVSGRIVYGVGWTWWSNQWGWNGCEKVELKKSSIRG</sequence>
<evidence type="ECO:0000313" key="3">
    <source>
        <dbReference type="EMBL" id="EWC43732.1"/>
    </source>
</evidence>
<feature type="signal peptide" evidence="2">
    <location>
        <begin position="1"/>
        <end position="20"/>
    </location>
</feature>
<feature type="region of interest" description="Disordered" evidence="1">
    <location>
        <begin position="27"/>
        <end position="46"/>
    </location>
</feature>
<organism evidence="3 4">
    <name type="scientific">Drechslerella stenobrocha 248</name>
    <dbReference type="NCBI Taxonomy" id="1043628"/>
    <lineage>
        <taxon>Eukaryota</taxon>
        <taxon>Fungi</taxon>
        <taxon>Dikarya</taxon>
        <taxon>Ascomycota</taxon>
        <taxon>Pezizomycotina</taxon>
        <taxon>Orbiliomycetes</taxon>
        <taxon>Orbiliales</taxon>
        <taxon>Orbiliaceae</taxon>
        <taxon>Drechslerella</taxon>
    </lineage>
</organism>
<dbReference type="HOGENOM" id="CLU_1408734_0_0_1"/>
<accession>W7HUJ4</accession>
<evidence type="ECO:0000256" key="1">
    <source>
        <dbReference type="SAM" id="MobiDB-lite"/>
    </source>
</evidence>
<keyword evidence="4" id="KW-1185">Reference proteome</keyword>
<dbReference type="Proteomes" id="UP000024837">
    <property type="component" value="Unassembled WGS sequence"/>
</dbReference>
<evidence type="ECO:0000313" key="4">
    <source>
        <dbReference type="Proteomes" id="UP000024837"/>
    </source>
</evidence>
<name>W7HUJ4_9PEZI</name>